<organism evidence="2 3">
    <name type="scientific">Pterulicium gracile</name>
    <dbReference type="NCBI Taxonomy" id="1884261"/>
    <lineage>
        <taxon>Eukaryota</taxon>
        <taxon>Fungi</taxon>
        <taxon>Dikarya</taxon>
        <taxon>Basidiomycota</taxon>
        <taxon>Agaricomycotina</taxon>
        <taxon>Agaricomycetes</taxon>
        <taxon>Agaricomycetidae</taxon>
        <taxon>Agaricales</taxon>
        <taxon>Pleurotineae</taxon>
        <taxon>Pterulaceae</taxon>
        <taxon>Pterulicium</taxon>
    </lineage>
</organism>
<dbReference type="Proteomes" id="UP000305067">
    <property type="component" value="Unassembled WGS sequence"/>
</dbReference>
<protein>
    <submittedName>
        <fullName evidence="2">Uncharacterized protein</fullName>
    </submittedName>
</protein>
<dbReference type="AlphaFoldDB" id="A0A5C3R004"/>
<feature type="region of interest" description="Disordered" evidence="1">
    <location>
        <begin position="231"/>
        <end position="271"/>
    </location>
</feature>
<evidence type="ECO:0000256" key="1">
    <source>
        <dbReference type="SAM" id="MobiDB-lite"/>
    </source>
</evidence>
<dbReference type="EMBL" id="ML178815">
    <property type="protein sequence ID" value="TFL06400.1"/>
    <property type="molecule type" value="Genomic_DNA"/>
</dbReference>
<evidence type="ECO:0000313" key="2">
    <source>
        <dbReference type="EMBL" id="TFL06400.1"/>
    </source>
</evidence>
<name>A0A5C3R004_9AGAR</name>
<reference evidence="2 3" key="1">
    <citation type="journal article" date="2019" name="Nat. Ecol. Evol.">
        <title>Megaphylogeny resolves global patterns of mushroom evolution.</title>
        <authorList>
            <person name="Varga T."/>
            <person name="Krizsan K."/>
            <person name="Foldi C."/>
            <person name="Dima B."/>
            <person name="Sanchez-Garcia M."/>
            <person name="Sanchez-Ramirez S."/>
            <person name="Szollosi G.J."/>
            <person name="Szarkandi J.G."/>
            <person name="Papp V."/>
            <person name="Albert L."/>
            <person name="Andreopoulos W."/>
            <person name="Angelini C."/>
            <person name="Antonin V."/>
            <person name="Barry K.W."/>
            <person name="Bougher N.L."/>
            <person name="Buchanan P."/>
            <person name="Buyck B."/>
            <person name="Bense V."/>
            <person name="Catcheside P."/>
            <person name="Chovatia M."/>
            <person name="Cooper J."/>
            <person name="Damon W."/>
            <person name="Desjardin D."/>
            <person name="Finy P."/>
            <person name="Geml J."/>
            <person name="Haridas S."/>
            <person name="Hughes K."/>
            <person name="Justo A."/>
            <person name="Karasinski D."/>
            <person name="Kautmanova I."/>
            <person name="Kiss B."/>
            <person name="Kocsube S."/>
            <person name="Kotiranta H."/>
            <person name="LaButti K.M."/>
            <person name="Lechner B.E."/>
            <person name="Liimatainen K."/>
            <person name="Lipzen A."/>
            <person name="Lukacs Z."/>
            <person name="Mihaltcheva S."/>
            <person name="Morgado L.N."/>
            <person name="Niskanen T."/>
            <person name="Noordeloos M.E."/>
            <person name="Ohm R.A."/>
            <person name="Ortiz-Santana B."/>
            <person name="Ovrebo C."/>
            <person name="Racz N."/>
            <person name="Riley R."/>
            <person name="Savchenko A."/>
            <person name="Shiryaev A."/>
            <person name="Soop K."/>
            <person name="Spirin V."/>
            <person name="Szebenyi C."/>
            <person name="Tomsovsky M."/>
            <person name="Tulloss R.E."/>
            <person name="Uehling J."/>
            <person name="Grigoriev I.V."/>
            <person name="Vagvolgyi C."/>
            <person name="Papp T."/>
            <person name="Martin F.M."/>
            <person name="Miettinen O."/>
            <person name="Hibbett D.S."/>
            <person name="Nagy L.G."/>
        </authorList>
    </citation>
    <scope>NUCLEOTIDE SEQUENCE [LARGE SCALE GENOMIC DNA]</scope>
    <source>
        <strain evidence="2 3">CBS 309.79</strain>
    </source>
</reference>
<evidence type="ECO:0000313" key="3">
    <source>
        <dbReference type="Proteomes" id="UP000305067"/>
    </source>
</evidence>
<sequence>MSTKRRVIGISIAATEAARRQLMQPVTCWERKSVALPGATHVKILKWVKVEKIQQFNDDDGNVDEPLAPLLDDQEGEVIEVEGDIDEEGMAMDTEAGGDNAAAAEKVLDSGVASTIASQTRDASEAAPDSSKAPSPILKPHGLSMSLQLDEYNDSDDALDTGASGIEEPEAAVVHPGSALSVEILPEEDLSEQEGLPLDANMELPHTGLEIMDDDGAMGIEMAAIGPDGIPFGGEGGQPDLSQLESSDALLGGTMMDQSLDPFNAENLEAQ</sequence>
<dbReference type="OrthoDB" id="2595509at2759"/>
<dbReference type="STRING" id="1884261.A0A5C3R004"/>
<keyword evidence="3" id="KW-1185">Reference proteome</keyword>
<accession>A0A5C3R004</accession>
<feature type="region of interest" description="Disordered" evidence="1">
    <location>
        <begin position="115"/>
        <end position="141"/>
    </location>
</feature>
<gene>
    <name evidence="2" type="ORF">BDV98DRAFT_652951</name>
</gene>
<proteinExistence type="predicted"/>